<dbReference type="AlphaFoldDB" id="A0A6A6FK29"/>
<protein>
    <submittedName>
        <fullName evidence="3">Uncharacterized protein</fullName>
    </submittedName>
</protein>
<reference evidence="3" key="1">
    <citation type="journal article" date="2020" name="Stud. Mycol.">
        <title>101 Dothideomycetes genomes: a test case for predicting lifestyles and emergence of pathogens.</title>
        <authorList>
            <person name="Haridas S."/>
            <person name="Albert R."/>
            <person name="Binder M."/>
            <person name="Bloem J."/>
            <person name="Labutti K."/>
            <person name="Salamov A."/>
            <person name="Andreopoulos B."/>
            <person name="Baker S."/>
            <person name="Barry K."/>
            <person name="Bills G."/>
            <person name="Bluhm B."/>
            <person name="Cannon C."/>
            <person name="Castanera R."/>
            <person name="Culley D."/>
            <person name="Daum C."/>
            <person name="Ezra D."/>
            <person name="Gonzalez J."/>
            <person name="Henrissat B."/>
            <person name="Kuo A."/>
            <person name="Liang C."/>
            <person name="Lipzen A."/>
            <person name="Lutzoni F."/>
            <person name="Magnuson J."/>
            <person name="Mondo S."/>
            <person name="Nolan M."/>
            <person name="Ohm R."/>
            <person name="Pangilinan J."/>
            <person name="Park H.-J."/>
            <person name="Ramirez L."/>
            <person name="Alfaro M."/>
            <person name="Sun H."/>
            <person name="Tritt A."/>
            <person name="Yoshinaga Y."/>
            <person name="Zwiers L.-H."/>
            <person name="Turgeon B."/>
            <person name="Goodwin S."/>
            <person name="Spatafora J."/>
            <person name="Crous P."/>
            <person name="Grigoriev I."/>
        </authorList>
    </citation>
    <scope>NUCLEOTIDE SEQUENCE</scope>
    <source>
        <strain evidence="3">SCOH1-5</strain>
    </source>
</reference>
<keyword evidence="4" id="KW-1185">Reference proteome</keyword>
<feature type="chain" id="PRO_5025414981" evidence="2">
    <location>
        <begin position="23"/>
        <end position="180"/>
    </location>
</feature>
<dbReference type="Proteomes" id="UP000799539">
    <property type="component" value="Unassembled WGS sequence"/>
</dbReference>
<evidence type="ECO:0000313" key="4">
    <source>
        <dbReference type="Proteomes" id="UP000799539"/>
    </source>
</evidence>
<organism evidence="3 4">
    <name type="scientific">Cercospora zeae-maydis SCOH1-5</name>
    <dbReference type="NCBI Taxonomy" id="717836"/>
    <lineage>
        <taxon>Eukaryota</taxon>
        <taxon>Fungi</taxon>
        <taxon>Dikarya</taxon>
        <taxon>Ascomycota</taxon>
        <taxon>Pezizomycotina</taxon>
        <taxon>Dothideomycetes</taxon>
        <taxon>Dothideomycetidae</taxon>
        <taxon>Mycosphaerellales</taxon>
        <taxon>Mycosphaerellaceae</taxon>
        <taxon>Cercospora</taxon>
    </lineage>
</organism>
<feature type="signal peptide" evidence="2">
    <location>
        <begin position="1"/>
        <end position="22"/>
    </location>
</feature>
<feature type="region of interest" description="Disordered" evidence="1">
    <location>
        <begin position="156"/>
        <end position="180"/>
    </location>
</feature>
<proteinExistence type="predicted"/>
<evidence type="ECO:0000313" key="3">
    <source>
        <dbReference type="EMBL" id="KAF2213806.1"/>
    </source>
</evidence>
<dbReference type="EMBL" id="ML992669">
    <property type="protein sequence ID" value="KAF2213806.1"/>
    <property type="molecule type" value="Genomic_DNA"/>
</dbReference>
<sequence>MSSASCMKCLFVVAYVLYYSAAAIHRVAPRPAAVAVCSTRARCETDLRPPILFFIKPAADARTEFGGHAVRRADSLPLHKYSLLPVSSAGPSLLSTVYCTVLYYTVLYRTAPHRTVSSWEAARKGVVANDEGPRHAADAAEEAFGRRGQVPCPLLGMDYPTGTSSNTTHGGNGAPGYDDD</sequence>
<evidence type="ECO:0000256" key="1">
    <source>
        <dbReference type="SAM" id="MobiDB-lite"/>
    </source>
</evidence>
<keyword evidence="2" id="KW-0732">Signal</keyword>
<evidence type="ECO:0000256" key="2">
    <source>
        <dbReference type="SAM" id="SignalP"/>
    </source>
</evidence>
<name>A0A6A6FK29_9PEZI</name>
<gene>
    <name evidence="3" type="ORF">CERZMDRAFT_83250</name>
</gene>
<accession>A0A6A6FK29</accession>